<evidence type="ECO:0000256" key="2">
    <source>
        <dbReference type="ARBA" id="ARBA00023125"/>
    </source>
</evidence>
<dbReference type="InterPro" id="IPR000792">
    <property type="entry name" value="Tscrpt_reg_LuxR_C"/>
</dbReference>
<dbReference type="RefSeq" id="WP_143917994.1">
    <property type="nucleotide sequence ID" value="NZ_CANMIK010000063.1"/>
</dbReference>
<organism evidence="5 6">
    <name type="scientific">Aquimarina algiphila</name>
    <dbReference type="NCBI Taxonomy" id="2047982"/>
    <lineage>
        <taxon>Bacteria</taxon>
        <taxon>Pseudomonadati</taxon>
        <taxon>Bacteroidota</taxon>
        <taxon>Flavobacteriia</taxon>
        <taxon>Flavobacteriales</taxon>
        <taxon>Flavobacteriaceae</taxon>
        <taxon>Aquimarina</taxon>
    </lineage>
</organism>
<dbReference type="PANTHER" id="PTHR44688:SF16">
    <property type="entry name" value="DNA-BINDING TRANSCRIPTIONAL ACTIVATOR DEVR_DOSR"/>
    <property type="match status" value="1"/>
</dbReference>
<keyword evidence="1" id="KW-0805">Transcription regulation</keyword>
<evidence type="ECO:0000256" key="1">
    <source>
        <dbReference type="ARBA" id="ARBA00023015"/>
    </source>
</evidence>
<dbReference type="PRINTS" id="PR00038">
    <property type="entry name" value="HTHLUXR"/>
</dbReference>
<protein>
    <submittedName>
        <fullName evidence="5">Helix-turn-helix transcriptional regulator</fullName>
    </submittedName>
</protein>
<dbReference type="OrthoDB" id="965844at2"/>
<dbReference type="EMBL" id="VLNR01000058">
    <property type="protein sequence ID" value="TSE05604.1"/>
    <property type="molecule type" value="Genomic_DNA"/>
</dbReference>
<accession>A0A554VET6</accession>
<dbReference type="InterPro" id="IPR016032">
    <property type="entry name" value="Sig_transdc_resp-reg_C-effctor"/>
</dbReference>
<proteinExistence type="predicted"/>
<evidence type="ECO:0000313" key="6">
    <source>
        <dbReference type="Proteomes" id="UP000318833"/>
    </source>
</evidence>
<dbReference type="SUPFAM" id="SSF46894">
    <property type="entry name" value="C-terminal effector domain of the bipartite response regulators"/>
    <property type="match status" value="1"/>
</dbReference>
<evidence type="ECO:0000313" key="5">
    <source>
        <dbReference type="EMBL" id="TSE05604.1"/>
    </source>
</evidence>
<dbReference type="InterPro" id="IPR036388">
    <property type="entry name" value="WH-like_DNA-bd_sf"/>
</dbReference>
<comment type="caution">
    <text evidence="5">The sequence shown here is derived from an EMBL/GenBank/DDBJ whole genome shotgun (WGS) entry which is preliminary data.</text>
</comment>
<evidence type="ECO:0000256" key="3">
    <source>
        <dbReference type="ARBA" id="ARBA00023163"/>
    </source>
</evidence>
<gene>
    <name evidence="5" type="ORF">FOF46_22420</name>
</gene>
<dbReference type="Pfam" id="PF00196">
    <property type="entry name" value="GerE"/>
    <property type="match status" value="1"/>
</dbReference>
<dbReference type="GO" id="GO:0006355">
    <property type="term" value="P:regulation of DNA-templated transcription"/>
    <property type="evidence" value="ECO:0007669"/>
    <property type="project" value="InterPro"/>
</dbReference>
<dbReference type="PROSITE" id="PS50043">
    <property type="entry name" value="HTH_LUXR_2"/>
    <property type="match status" value="1"/>
</dbReference>
<sequence length="249" mass="29769">MKIYKGKYLAITYEVQNSLFIQYWYNSPDCINDFKKEMLAYTLFYEEFRPMYTLWLQQKFTLHLDQTIQLWIEEMVNKPCYTYGNKKCAFVVSKDILAHVSVINSFEKTKSCIVPIHFTTEQEARQWLTNSVENTRNYKKSKIIYEGVDQEGNMIIKLPCQNIKSTLKFLNESIEQEQFILENEYKYHLLTQREKEILSLIAECKKHQQIAEKLFISLHTVRTHWKNTKAKLKIQNKSNLLAFLKAFKN</sequence>
<dbReference type="Gene3D" id="1.10.10.10">
    <property type="entry name" value="Winged helix-like DNA-binding domain superfamily/Winged helix DNA-binding domain"/>
    <property type="match status" value="1"/>
</dbReference>
<keyword evidence="6" id="KW-1185">Reference proteome</keyword>
<reference evidence="5 6" key="1">
    <citation type="submission" date="2019-07" db="EMBL/GenBank/DDBJ databases">
        <title>The draft genome sequence of Aquimarina algiphila M91.</title>
        <authorList>
            <person name="Meng X."/>
        </authorList>
    </citation>
    <scope>NUCLEOTIDE SEQUENCE [LARGE SCALE GENOMIC DNA]</scope>
    <source>
        <strain evidence="5 6">M91</strain>
    </source>
</reference>
<dbReference type="CDD" id="cd06170">
    <property type="entry name" value="LuxR_C_like"/>
    <property type="match status" value="1"/>
</dbReference>
<name>A0A554VET6_9FLAO</name>
<keyword evidence="3" id="KW-0804">Transcription</keyword>
<dbReference type="PANTHER" id="PTHR44688">
    <property type="entry name" value="DNA-BINDING TRANSCRIPTIONAL ACTIVATOR DEVR_DOSR"/>
    <property type="match status" value="1"/>
</dbReference>
<keyword evidence="2" id="KW-0238">DNA-binding</keyword>
<dbReference type="SMART" id="SM00421">
    <property type="entry name" value="HTH_LUXR"/>
    <property type="match status" value="1"/>
</dbReference>
<dbReference type="GO" id="GO:0003677">
    <property type="term" value="F:DNA binding"/>
    <property type="evidence" value="ECO:0007669"/>
    <property type="project" value="UniProtKB-KW"/>
</dbReference>
<dbReference type="AlphaFoldDB" id="A0A554VET6"/>
<dbReference type="Proteomes" id="UP000318833">
    <property type="component" value="Unassembled WGS sequence"/>
</dbReference>
<evidence type="ECO:0000259" key="4">
    <source>
        <dbReference type="PROSITE" id="PS50043"/>
    </source>
</evidence>
<feature type="domain" description="HTH luxR-type" evidence="4">
    <location>
        <begin position="183"/>
        <end position="248"/>
    </location>
</feature>